<feature type="region of interest" description="Disordered" evidence="1">
    <location>
        <begin position="1"/>
        <end position="29"/>
    </location>
</feature>
<evidence type="ECO:0008006" key="4">
    <source>
        <dbReference type="Google" id="ProtNLM"/>
    </source>
</evidence>
<accession>A0ABU7PKS3</accession>
<keyword evidence="3" id="KW-1185">Reference proteome</keyword>
<name>A0ABU7PKS3_9ACTN</name>
<evidence type="ECO:0000313" key="3">
    <source>
        <dbReference type="Proteomes" id="UP001344658"/>
    </source>
</evidence>
<feature type="compositionally biased region" description="Low complexity" evidence="1">
    <location>
        <begin position="13"/>
        <end position="29"/>
    </location>
</feature>
<dbReference type="Proteomes" id="UP001344658">
    <property type="component" value="Unassembled WGS sequence"/>
</dbReference>
<evidence type="ECO:0000313" key="2">
    <source>
        <dbReference type="EMBL" id="MEE4546326.1"/>
    </source>
</evidence>
<reference evidence="2 3" key="1">
    <citation type="submission" date="2023-12" db="EMBL/GenBank/DDBJ databases">
        <title>Streptomyces sp. V4-01.</title>
        <authorList>
            <person name="Somphong A."/>
            <person name="Phongsopitanun W."/>
        </authorList>
    </citation>
    <scope>NUCLEOTIDE SEQUENCE [LARGE SCALE GENOMIC DNA]</scope>
    <source>
        <strain evidence="2 3">V4-01</strain>
    </source>
</reference>
<gene>
    <name evidence="2" type="ORF">V2S66_30740</name>
</gene>
<comment type="caution">
    <text evidence="2">The sequence shown here is derived from an EMBL/GenBank/DDBJ whole genome shotgun (WGS) entry which is preliminary data.</text>
</comment>
<proteinExistence type="predicted"/>
<sequence length="228" mass="23554">MAVDGTTAVSGRPEAAASGQPAASAPAPDAARLVGDERLPCGRLVSGVWDQARGLLAADASHAAGCPYCRQAVAGLAVLDIATHTLRRDEPSARTVADRVIDAVRAETRLGRLVPLDDPGGDLRISETSAAKVLRRAADRVPGVRAASCRLTCLDDGSTHVTLAMTLAATVDEPLPPRAVRVRRAVAYAAWQELGLAVIRIDLTVVSVLEGIRSPAVPEITPGGGGRP</sequence>
<protein>
    <recommendedName>
        <fullName evidence="4">Asp23/Gls24 family envelope stress response protein</fullName>
    </recommendedName>
</protein>
<dbReference type="EMBL" id="JAZEWV010000044">
    <property type="protein sequence ID" value="MEE4546326.1"/>
    <property type="molecule type" value="Genomic_DNA"/>
</dbReference>
<evidence type="ECO:0000256" key="1">
    <source>
        <dbReference type="SAM" id="MobiDB-lite"/>
    </source>
</evidence>
<dbReference type="RefSeq" id="WP_330800028.1">
    <property type="nucleotide sequence ID" value="NZ_JAZEWV010000044.1"/>
</dbReference>
<organism evidence="2 3">
    <name type="scientific">Actinacidiphila polyblastidii</name>
    <dbReference type="NCBI Taxonomy" id="3110430"/>
    <lineage>
        <taxon>Bacteria</taxon>
        <taxon>Bacillati</taxon>
        <taxon>Actinomycetota</taxon>
        <taxon>Actinomycetes</taxon>
        <taxon>Kitasatosporales</taxon>
        <taxon>Streptomycetaceae</taxon>
        <taxon>Actinacidiphila</taxon>
    </lineage>
</organism>